<name>A0A7C8IF13_9PLEO</name>
<reference evidence="1 2" key="1">
    <citation type="submission" date="2020-01" db="EMBL/GenBank/DDBJ databases">
        <authorList>
            <consortium name="DOE Joint Genome Institute"/>
            <person name="Haridas S."/>
            <person name="Albert R."/>
            <person name="Binder M."/>
            <person name="Bloem J."/>
            <person name="Labutti K."/>
            <person name="Salamov A."/>
            <person name="Andreopoulos B."/>
            <person name="Baker S.E."/>
            <person name="Barry K."/>
            <person name="Bills G."/>
            <person name="Bluhm B.H."/>
            <person name="Cannon C."/>
            <person name="Castanera R."/>
            <person name="Culley D.E."/>
            <person name="Daum C."/>
            <person name="Ezra D."/>
            <person name="Gonzalez J.B."/>
            <person name="Henrissat B."/>
            <person name="Kuo A."/>
            <person name="Liang C."/>
            <person name="Lipzen A."/>
            <person name="Lutzoni F."/>
            <person name="Magnuson J."/>
            <person name="Mondo S."/>
            <person name="Nolan M."/>
            <person name="Ohm R."/>
            <person name="Pangilinan J."/>
            <person name="Park H.-J.H."/>
            <person name="Ramirez L."/>
            <person name="Alfaro M."/>
            <person name="Sun H."/>
            <person name="Tritt A."/>
            <person name="Yoshinaga Y."/>
            <person name="Zwiers L.-H.L."/>
            <person name="Turgeon B.G."/>
            <person name="Goodwin S.B."/>
            <person name="Spatafora J.W."/>
            <person name="Crous P.W."/>
            <person name="Grigoriev I.V."/>
        </authorList>
    </citation>
    <scope>NUCLEOTIDE SEQUENCE [LARGE SCALE GENOMIC DNA]</scope>
    <source>
        <strain evidence="1 2">CBS 611.86</strain>
    </source>
</reference>
<dbReference type="AlphaFoldDB" id="A0A7C8IF13"/>
<dbReference type="OrthoDB" id="268428at2759"/>
<keyword evidence="2" id="KW-1185">Reference proteome</keyword>
<accession>A0A7C8IF13</accession>
<evidence type="ECO:0000313" key="1">
    <source>
        <dbReference type="EMBL" id="KAF2872530.1"/>
    </source>
</evidence>
<gene>
    <name evidence="1" type="ORF">BDV95DRAFT_628168</name>
</gene>
<comment type="caution">
    <text evidence="1">The sequence shown here is derived from an EMBL/GenBank/DDBJ whole genome shotgun (WGS) entry which is preliminary data.</text>
</comment>
<organism evidence="1 2">
    <name type="scientific">Massariosphaeria phaeospora</name>
    <dbReference type="NCBI Taxonomy" id="100035"/>
    <lineage>
        <taxon>Eukaryota</taxon>
        <taxon>Fungi</taxon>
        <taxon>Dikarya</taxon>
        <taxon>Ascomycota</taxon>
        <taxon>Pezizomycotina</taxon>
        <taxon>Dothideomycetes</taxon>
        <taxon>Pleosporomycetidae</taxon>
        <taxon>Pleosporales</taxon>
        <taxon>Pleosporales incertae sedis</taxon>
        <taxon>Massariosphaeria</taxon>
    </lineage>
</organism>
<protein>
    <submittedName>
        <fullName evidence="1">Uncharacterized protein</fullName>
    </submittedName>
</protein>
<proteinExistence type="predicted"/>
<dbReference type="Proteomes" id="UP000481861">
    <property type="component" value="Unassembled WGS sequence"/>
</dbReference>
<dbReference type="EMBL" id="JAADJZ010000009">
    <property type="protein sequence ID" value="KAF2872530.1"/>
    <property type="molecule type" value="Genomic_DNA"/>
</dbReference>
<sequence length="381" mass="43270">MPGIKTGPKGPRVSLIQDKDIALVAQPDFTVTVLGRLEGEVRRVVNFCVSREVCMSSAYLRPLVLMSDDPTEVMLGGGKLRRKGGNKNGELEGENIEGVLVWLAHLYKLSDEAMKEKGLYEVSIVAIWHALSLWSFGEKKKDAEDLKQWFHAWYATSCAKVELDIKSARSLALPCQLFDHAEGFARVTKYLVYNNGGHIKERLPDGIKGKRLHLAPSMFIGPVNHARGGLKNILHKNMWSKLGHLLRSETDACTCWDATTGQYIKSLADVDIFPLDDFYSFTSRCRNIDFGMYVRKGKAAAQAYFDGLCLDCMDRSKPKGKDLDEEYWRHNSSVGNRWDTRCRIKHGQPSWYVSWLGRDDTRQKLLKGKDGYHRDDYDDEE</sequence>
<evidence type="ECO:0000313" key="2">
    <source>
        <dbReference type="Proteomes" id="UP000481861"/>
    </source>
</evidence>